<dbReference type="Pfam" id="PF00892">
    <property type="entry name" value="EamA"/>
    <property type="match status" value="2"/>
</dbReference>
<feature type="transmembrane region" description="Helical" evidence="6">
    <location>
        <begin position="235"/>
        <end position="255"/>
    </location>
</feature>
<evidence type="ECO:0000256" key="3">
    <source>
        <dbReference type="ARBA" id="ARBA00022692"/>
    </source>
</evidence>
<feature type="transmembrane region" description="Helical" evidence="6">
    <location>
        <begin position="287"/>
        <end position="305"/>
    </location>
</feature>
<feature type="domain" description="EamA" evidence="7">
    <location>
        <begin position="20"/>
        <end position="150"/>
    </location>
</feature>
<keyword evidence="4 6" id="KW-1133">Transmembrane helix</keyword>
<dbReference type="GO" id="GO:0016020">
    <property type="term" value="C:membrane"/>
    <property type="evidence" value="ECO:0007669"/>
    <property type="project" value="UniProtKB-SubCell"/>
</dbReference>
<dbReference type="STRING" id="582667.SAMN05192568_1008198"/>
<organism evidence="8 9">
    <name type="scientific">Methylobacterium pseudosasicola</name>
    <dbReference type="NCBI Taxonomy" id="582667"/>
    <lineage>
        <taxon>Bacteria</taxon>
        <taxon>Pseudomonadati</taxon>
        <taxon>Pseudomonadota</taxon>
        <taxon>Alphaproteobacteria</taxon>
        <taxon>Hyphomicrobiales</taxon>
        <taxon>Methylobacteriaceae</taxon>
        <taxon>Methylobacterium</taxon>
    </lineage>
</organism>
<dbReference type="InterPro" id="IPR037185">
    <property type="entry name" value="EmrE-like"/>
</dbReference>
<comment type="similarity">
    <text evidence="2">Belongs to the EamA transporter family.</text>
</comment>
<feature type="transmembrane region" description="Helical" evidence="6">
    <location>
        <begin position="20"/>
        <end position="37"/>
    </location>
</feature>
<protein>
    <submittedName>
        <fullName evidence="8">EamA-like transporter family protein</fullName>
    </submittedName>
</protein>
<comment type="subcellular location">
    <subcellularLocation>
        <location evidence="1">Membrane</location>
        <topology evidence="1">Multi-pass membrane protein</topology>
    </subcellularLocation>
</comment>
<evidence type="ECO:0000313" key="9">
    <source>
        <dbReference type="Proteomes" id="UP000199048"/>
    </source>
</evidence>
<feature type="transmembrane region" description="Helical" evidence="6">
    <location>
        <begin position="133"/>
        <end position="151"/>
    </location>
</feature>
<feature type="transmembrane region" description="Helical" evidence="6">
    <location>
        <begin position="106"/>
        <end position="126"/>
    </location>
</feature>
<evidence type="ECO:0000256" key="5">
    <source>
        <dbReference type="ARBA" id="ARBA00023136"/>
    </source>
</evidence>
<name>A0A1I4JRQ2_9HYPH</name>
<feature type="domain" description="EamA" evidence="7">
    <location>
        <begin position="165"/>
        <end position="303"/>
    </location>
</feature>
<feature type="transmembrane region" description="Helical" evidence="6">
    <location>
        <begin position="262"/>
        <end position="281"/>
    </location>
</feature>
<keyword evidence="5 6" id="KW-0472">Membrane</keyword>
<sequence>MSEASLADAAGRRPAESSRIFAFLLMAFIWGAGWLPTKLAMEVLPPIFFACLRFSFAALGFLVLARLRGFTLRVEQPGRVLAASMLITTACYALVFWGLAQAPSGLAAVVNLGLIPIFLIGIGAAYRQEPITPLRVAAIILGLAGLSLLFSSRLGTGGEGGQAAIGLAAVALGTFAYAWGTVISRPLVRVTPPVVLAFWQSGLGTLGLIPISLAVEGWDPARFAALPDPRVLQGLAVMVGGGSLIAFPIFLMLLRDWGAFRAGLYAFVSPVIAVLIGYAFAGERIDMAEAVGMAVTLAATALALGRPRRTTT</sequence>
<accession>A0A1I4JRQ2</accession>
<dbReference type="InterPro" id="IPR000620">
    <property type="entry name" value="EamA_dom"/>
</dbReference>
<evidence type="ECO:0000256" key="6">
    <source>
        <dbReference type="SAM" id="Phobius"/>
    </source>
</evidence>
<dbReference type="PANTHER" id="PTHR32322:SF2">
    <property type="entry name" value="EAMA DOMAIN-CONTAINING PROTEIN"/>
    <property type="match status" value="1"/>
</dbReference>
<evidence type="ECO:0000259" key="7">
    <source>
        <dbReference type="Pfam" id="PF00892"/>
    </source>
</evidence>
<evidence type="ECO:0000256" key="4">
    <source>
        <dbReference type="ARBA" id="ARBA00022989"/>
    </source>
</evidence>
<dbReference type="InterPro" id="IPR050638">
    <property type="entry name" value="AA-Vitamin_Transporters"/>
</dbReference>
<feature type="transmembrane region" description="Helical" evidence="6">
    <location>
        <begin position="163"/>
        <end position="182"/>
    </location>
</feature>
<feature type="transmembrane region" description="Helical" evidence="6">
    <location>
        <begin position="43"/>
        <end position="67"/>
    </location>
</feature>
<keyword evidence="3 6" id="KW-0812">Transmembrane</keyword>
<evidence type="ECO:0000313" key="8">
    <source>
        <dbReference type="EMBL" id="SFL68913.1"/>
    </source>
</evidence>
<reference evidence="9" key="1">
    <citation type="submission" date="2016-10" db="EMBL/GenBank/DDBJ databases">
        <authorList>
            <person name="Varghese N."/>
            <person name="Submissions S."/>
        </authorList>
    </citation>
    <scope>NUCLEOTIDE SEQUENCE [LARGE SCALE GENOMIC DNA]</scope>
    <source>
        <strain evidence="9">BL36</strain>
    </source>
</reference>
<dbReference type="RefSeq" id="WP_092039879.1">
    <property type="nucleotide sequence ID" value="NZ_FOTK01000008.1"/>
</dbReference>
<evidence type="ECO:0000256" key="2">
    <source>
        <dbReference type="ARBA" id="ARBA00007362"/>
    </source>
</evidence>
<dbReference type="EMBL" id="FOTK01000008">
    <property type="protein sequence ID" value="SFL68913.1"/>
    <property type="molecule type" value="Genomic_DNA"/>
</dbReference>
<evidence type="ECO:0000256" key="1">
    <source>
        <dbReference type="ARBA" id="ARBA00004141"/>
    </source>
</evidence>
<dbReference type="OrthoDB" id="20414at2"/>
<proteinExistence type="inferred from homology"/>
<dbReference type="SUPFAM" id="SSF103481">
    <property type="entry name" value="Multidrug resistance efflux transporter EmrE"/>
    <property type="match status" value="2"/>
</dbReference>
<keyword evidence="9" id="KW-1185">Reference proteome</keyword>
<dbReference type="PANTHER" id="PTHR32322">
    <property type="entry name" value="INNER MEMBRANE TRANSPORTER"/>
    <property type="match status" value="1"/>
</dbReference>
<feature type="transmembrane region" description="Helical" evidence="6">
    <location>
        <begin position="79"/>
        <end position="100"/>
    </location>
</feature>
<gene>
    <name evidence="8" type="ORF">SAMN05192568_1008198</name>
</gene>
<dbReference type="AlphaFoldDB" id="A0A1I4JRQ2"/>
<dbReference type="Proteomes" id="UP000199048">
    <property type="component" value="Unassembled WGS sequence"/>
</dbReference>
<feature type="transmembrane region" description="Helical" evidence="6">
    <location>
        <begin position="194"/>
        <end position="215"/>
    </location>
</feature>